<name>A0A8D2Q4V9_VARKO</name>
<evidence type="ECO:0000259" key="2">
    <source>
        <dbReference type="PROSITE" id="PS50011"/>
    </source>
</evidence>
<feature type="compositionally biased region" description="Basic and acidic residues" evidence="1">
    <location>
        <begin position="407"/>
        <end position="417"/>
    </location>
</feature>
<dbReference type="GO" id="GO:0005524">
    <property type="term" value="F:ATP binding"/>
    <property type="evidence" value="ECO:0007669"/>
    <property type="project" value="InterPro"/>
</dbReference>
<sequence length="444" mass="50309">TYSGIMQKIHQEQHLLHVIYQKYLNSVEFKKQITEWLDASPTIDDLLLIKKRMKNLKAQLRCKLAEKINLEESDDCSESEIAKLKEAISILQNSVFQEIYKEQKEYEKLNHLVQKLFPELPLLYPEAGILEYMNSGGLLSLSLERDLLEAEPMKELSTKRPLVCSEVQGQKVLLKGYTVDMNTETRVIERAAKYHKVWKELKEESGLVQLMFLFLCKSDPVAYLMVPYYAGASLGALQTTAPLNSRETLKVMKGVARGLHTLHRAGIVHGSVHKNNVFALNREQGIVGEFDFTKSKAQRALLNSMALDDYSLICPELKQGKHLPSPASDMFAFGCLLCWLFIGNQEIEINKDGTPQMDGFDMDHKVKSLLLNLLCYNDRMTSEQVLSDECFLLPEVIPVVSENGSTKCEHGKARTEDEISLSDEQNSKIVPSENVEPNGYSECV</sequence>
<dbReference type="InterPro" id="IPR052451">
    <property type="entry name" value="Ser/Thr_kinase-like"/>
</dbReference>
<dbReference type="PROSITE" id="PS50011">
    <property type="entry name" value="PROTEIN_KINASE_DOM"/>
    <property type="match status" value="1"/>
</dbReference>
<evidence type="ECO:0000313" key="3">
    <source>
        <dbReference type="Ensembl" id="ENSVKKP00000019011.1"/>
    </source>
</evidence>
<dbReference type="PANTHER" id="PTHR48008">
    <property type="entry name" value="LEUCINE-RICH REPEAT RECEPTOR-LIKE PROTEIN KINASE IMK3-RELATED"/>
    <property type="match status" value="1"/>
</dbReference>
<dbReference type="InterPro" id="IPR011009">
    <property type="entry name" value="Kinase-like_dom_sf"/>
</dbReference>
<dbReference type="AlphaFoldDB" id="A0A8D2Q4V9"/>
<dbReference type="Pfam" id="PF00069">
    <property type="entry name" value="Pkinase"/>
    <property type="match status" value="1"/>
</dbReference>
<evidence type="ECO:0000313" key="4">
    <source>
        <dbReference type="Proteomes" id="UP000694545"/>
    </source>
</evidence>
<organism evidence="3 4">
    <name type="scientific">Varanus komodoensis</name>
    <name type="common">Komodo dragon</name>
    <dbReference type="NCBI Taxonomy" id="61221"/>
    <lineage>
        <taxon>Eukaryota</taxon>
        <taxon>Metazoa</taxon>
        <taxon>Chordata</taxon>
        <taxon>Craniata</taxon>
        <taxon>Vertebrata</taxon>
        <taxon>Euteleostomi</taxon>
        <taxon>Lepidosauria</taxon>
        <taxon>Squamata</taxon>
        <taxon>Bifurcata</taxon>
        <taxon>Unidentata</taxon>
        <taxon>Episquamata</taxon>
        <taxon>Toxicofera</taxon>
        <taxon>Anguimorpha</taxon>
        <taxon>Paleoanguimorpha</taxon>
        <taxon>Varanoidea</taxon>
        <taxon>Varanidae</taxon>
        <taxon>Varanus</taxon>
    </lineage>
</organism>
<dbReference type="InterPro" id="IPR000719">
    <property type="entry name" value="Prot_kinase_dom"/>
</dbReference>
<dbReference type="SMART" id="SM00220">
    <property type="entry name" value="S_TKc"/>
    <property type="match status" value="1"/>
</dbReference>
<dbReference type="Gene3D" id="1.10.510.10">
    <property type="entry name" value="Transferase(Phosphotransferase) domain 1"/>
    <property type="match status" value="1"/>
</dbReference>
<protein>
    <submittedName>
        <fullName evidence="3">Serine/threonine kinase 31</fullName>
    </submittedName>
</protein>
<reference evidence="3" key="2">
    <citation type="submission" date="2025-09" db="UniProtKB">
        <authorList>
            <consortium name="Ensembl"/>
        </authorList>
    </citation>
    <scope>IDENTIFICATION</scope>
</reference>
<keyword evidence="4" id="KW-1185">Reference proteome</keyword>
<dbReference type="GO" id="GO:0004672">
    <property type="term" value="F:protein kinase activity"/>
    <property type="evidence" value="ECO:0007669"/>
    <property type="project" value="InterPro"/>
</dbReference>
<dbReference type="SUPFAM" id="SSF56112">
    <property type="entry name" value="Protein kinase-like (PK-like)"/>
    <property type="match status" value="1"/>
</dbReference>
<reference evidence="3" key="1">
    <citation type="submission" date="2025-08" db="UniProtKB">
        <authorList>
            <consortium name="Ensembl"/>
        </authorList>
    </citation>
    <scope>IDENTIFICATION</scope>
</reference>
<dbReference type="Proteomes" id="UP000694545">
    <property type="component" value="Unplaced"/>
</dbReference>
<feature type="region of interest" description="Disordered" evidence="1">
    <location>
        <begin position="407"/>
        <end position="444"/>
    </location>
</feature>
<accession>A0A8D2Q4V9</accession>
<dbReference type="PANTHER" id="PTHR48008:SF6">
    <property type="entry name" value="LEUCINE-RICH REPEAT RECEPTOR-LIKE PROTEIN KINASE IMK3-RELATED"/>
    <property type="match status" value="1"/>
</dbReference>
<dbReference type="FunFam" id="1.10.510.10:FF:000518">
    <property type="entry name" value="serine/threonine-protein kinase 31 isoform X1"/>
    <property type="match status" value="1"/>
</dbReference>
<dbReference type="Ensembl" id="ENSVKKT00000019482.1">
    <property type="protein sequence ID" value="ENSVKKP00000019011.1"/>
    <property type="gene ID" value="ENSVKKG00000012920.1"/>
</dbReference>
<evidence type="ECO:0000256" key="1">
    <source>
        <dbReference type="SAM" id="MobiDB-lite"/>
    </source>
</evidence>
<proteinExistence type="predicted"/>
<feature type="domain" description="Protein kinase" evidence="2">
    <location>
        <begin position="127"/>
        <end position="392"/>
    </location>
</feature>